<feature type="region of interest" description="Disordered" evidence="2">
    <location>
        <begin position="288"/>
        <end position="371"/>
    </location>
</feature>
<evidence type="ECO:0000256" key="1">
    <source>
        <dbReference type="ARBA" id="ARBA00023242"/>
    </source>
</evidence>
<feature type="compositionally biased region" description="Polar residues" evidence="2">
    <location>
        <begin position="111"/>
        <end position="121"/>
    </location>
</feature>
<evidence type="ECO:0000259" key="3">
    <source>
        <dbReference type="PROSITE" id="PS50048"/>
    </source>
</evidence>
<feature type="domain" description="Zn(2)-C6 fungal-type" evidence="3">
    <location>
        <begin position="681"/>
        <end position="713"/>
    </location>
</feature>
<feature type="compositionally biased region" description="Polar residues" evidence="2">
    <location>
        <begin position="648"/>
        <end position="667"/>
    </location>
</feature>
<sequence>MTTPTHSSSSPHHTTFQSQHNHSLPAAVPIADPQQSLFGFTYTTAGTLDIRLPSPPLPRPTAIRPEALATPAGSVNRPPTHTLSHFAKVVEAGSGASGRAMQVSHLLAQPRVSSARSTTDSIEGRAAGHHHNSRHSVSDYDILAQERDSGMMDVYPSTETASAHDSLSPSKQVPSKQVSFELLLPQSPQHRARLPMRVNIFPHDTTDSIITTVKNFYGLYERRGVIFEDRHGNILIARYENFDHGMVVYVRVSAEDPDADDYSPAPRQLTASPRRSRHLLEDGLQMLPPSLNQQLGSRAGSRSGRQSQSPHPGCGRRSASAAAHSRRNRPAVKSRGNSSHGSFAEQHGEFSDSDGDGSVTSSRRSRKEPLASADISVDNIVEGGRRKRAKFDSSELPLFVPPQVPMTNSISSVSPQRRISGNMAGSPYSMNNQQTFSYSHPLPSPQSYGPGDSSYMSNGLVTPYSMSSGTASYKPRQYTHRYSGSGGILPTPEHTLSVISDEDVARQLMRLGDASNFSTHGRTSTSTLDDTFSGKADAASSSDESDDCSHNGSELPPLPYTMERANNPVRAYDPVLSSGDEYDDNNDSFKGESDEIVPDPHNDVRVQFGAPKARSSVSTKSGKPSKPRSLSTKSKTKTNGTSKPPMSPTSLPSQSRKASTASINFQHQFGADDEDLSSKPRCQRCRKSKKGCDRQRPCQRCKDAGIGAEGCVSEDEGNGRKGRYGRHMGVSVKTAPAPTSMGPPPMHEHHSMPVDNSQFALTASVLDKSKKRKR</sequence>
<reference evidence="4" key="2">
    <citation type="submission" date="2020-09" db="EMBL/GenBank/DDBJ databases">
        <title>Reference genome assembly for Australian Ascochyta lentis isolate Al4.</title>
        <authorList>
            <person name="Lee R.C."/>
            <person name="Farfan-Caceres L.M."/>
            <person name="Debler J.W."/>
            <person name="Williams A.H."/>
            <person name="Henares B.M."/>
        </authorList>
    </citation>
    <scope>NUCLEOTIDE SEQUENCE</scope>
    <source>
        <strain evidence="4">Al4</strain>
    </source>
</reference>
<keyword evidence="1" id="KW-0539">Nucleus</keyword>
<feature type="compositionally biased region" description="Low complexity" evidence="2">
    <location>
        <begin position="627"/>
        <end position="644"/>
    </location>
</feature>
<feature type="compositionally biased region" description="Basic and acidic residues" evidence="2">
    <location>
        <begin position="587"/>
        <end position="604"/>
    </location>
</feature>
<dbReference type="SMART" id="SM00066">
    <property type="entry name" value="GAL4"/>
    <property type="match status" value="1"/>
</dbReference>
<dbReference type="AlphaFoldDB" id="A0A8H7IXB0"/>
<dbReference type="GO" id="GO:0008270">
    <property type="term" value="F:zinc ion binding"/>
    <property type="evidence" value="ECO:0007669"/>
    <property type="project" value="InterPro"/>
</dbReference>
<feature type="compositionally biased region" description="Basic and acidic residues" evidence="2">
    <location>
        <begin position="690"/>
        <end position="703"/>
    </location>
</feature>
<name>A0A8H7IXB0_9PLEO</name>
<gene>
    <name evidence="4" type="ORF">EKO04_009271</name>
</gene>
<accession>A0A8H7IXB0</accession>
<keyword evidence="5" id="KW-1185">Reference proteome</keyword>
<feature type="compositionally biased region" description="Polar residues" evidence="2">
    <location>
        <begin position="515"/>
        <end position="530"/>
    </location>
</feature>
<feature type="region of interest" description="Disordered" evidence="2">
    <location>
        <begin position="515"/>
        <end position="755"/>
    </location>
</feature>
<reference evidence="4" key="1">
    <citation type="submission" date="2018-12" db="EMBL/GenBank/DDBJ databases">
        <authorList>
            <person name="Syme R.A."/>
            <person name="Farfan-Caceres L."/>
            <person name="Lichtenzveig J."/>
        </authorList>
    </citation>
    <scope>NUCLEOTIDE SEQUENCE</scope>
    <source>
        <strain evidence="4">Al4</strain>
    </source>
</reference>
<feature type="compositionally biased region" description="Low complexity" evidence="2">
    <location>
        <begin position="293"/>
        <end position="309"/>
    </location>
</feature>
<dbReference type="GO" id="GO:0000981">
    <property type="term" value="F:DNA-binding transcription factor activity, RNA polymerase II-specific"/>
    <property type="evidence" value="ECO:0007669"/>
    <property type="project" value="InterPro"/>
</dbReference>
<evidence type="ECO:0000256" key="2">
    <source>
        <dbReference type="SAM" id="MobiDB-lite"/>
    </source>
</evidence>
<feature type="region of interest" description="Disordered" evidence="2">
    <location>
        <begin position="109"/>
        <end position="138"/>
    </location>
</feature>
<dbReference type="Proteomes" id="UP000651452">
    <property type="component" value="Unassembled WGS sequence"/>
</dbReference>
<dbReference type="PROSITE" id="PS50048">
    <property type="entry name" value="ZN2_CY6_FUNGAL_2"/>
    <property type="match status" value="1"/>
</dbReference>
<comment type="caution">
    <text evidence="4">The sequence shown here is derived from an EMBL/GenBank/DDBJ whole genome shotgun (WGS) entry which is preliminary data.</text>
</comment>
<evidence type="ECO:0000313" key="4">
    <source>
        <dbReference type="EMBL" id="KAF9692818.1"/>
    </source>
</evidence>
<dbReference type="EMBL" id="RZGK01000017">
    <property type="protein sequence ID" value="KAF9692818.1"/>
    <property type="molecule type" value="Genomic_DNA"/>
</dbReference>
<feature type="region of interest" description="Disordered" evidence="2">
    <location>
        <begin position="1"/>
        <end position="22"/>
    </location>
</feature>
<dbReference type="OrthoDB" id="4150467at2759"/>
<feature type="compositionally biased region" description="Low complexity" evidence="2">
    <location>
        <begin position="1"/>
        <end position="20"/>
    </location>
</feature>
<dbReference type="CDD" id="cd00067">
    <property type="entry name" value="GAL4"/>
    <property type="match status" value="1"/>
</dbReference>
<dbReference type="InterPro" id="IPR001138">
    <property type="entry name" value="Zn2Cys6_DnaBD"/>
</dbReference>
<protein>
    <recommendedName>
        <fullName evidence="3">Zn(2)-C6 fungal-type domain-containing protein</fullName>
    </recommendedName>
</protein>
<organism evidence="4 5">
    <name type="scientific">Ascochyta lentis</name>
    <dbReference type="NCBI Taxonomy" id="205686"/>
    <lineage>
        <taxon>Eukaryota</taxon>
        <taxon>Fungi</taxon>
        <taxon>Dikarya</taxon>
        <taxon>Ascomycota</taxon>
        <taxon>Pezizomycotina</taxon>
        <taxon>Dothideomycetes</taxon>
        <taxon>Pleosporomycetidae</taxon>
        <taxon>Pleosporales</taxon>
        <taxon>Pleosporineae</taxon>
        <taxon>Didymellaceae</taxon>
        <taxon>Ascochyta</taxon>
    </lineage>
</organism>
<proteinExistence type="predicted"/>
<evidence type="ECO:0000313" key="5">
    <source>
        <dbReference type="Proteomes" id="UP000651452"/>
    </source>
</evidence>